<dbReference type="AlphaFoldDB" id="C4ZGA6"/>
<proteinExistence type="predicted"/>
<reference evidence="1 2" key="1">
    <citation type="journal article" date="2009" name="Proc. Natl. Acad. Sci. U.S.A.">
        <title>Characterizing a model human gut microbiota composed of members of its two dominant bacterial phyla.</title>
        <authorList>
            <person name="Mahowald M.A."/>
            <person name="Rey F.E."/>
            <person name="Seedorf H."/>
            <person name="Turnbaugh P.J."/>
            <person name="Fulton R.S."/>
            <person name="Wollam A."/>
            <person name="Shah N."/>
            <person name="Wang C."/>
            <person name="Magrini V."/>
            <person name="Wilson R.K."/>
            <person name="Cantarel B.L."/>
            <person name="Coutinho P.M."/>
            <person name="Henrissat B."/>
            <person name="Crock L.W."/>
            <person name="Russell A."/>
            <person name="Verberkmoes N.C."/>
            <person name="Hettich R.L."/>
            <person name="Gordon J.I."/>
        </authorList>
    </citation>
    <scope>NUCLEOTIDE SEQUENCE [LARGE SCALE GENOMIC DNA]</scope>
    <source>
        <strain evidence="2">ATCC 33656 / DSM 3377 / JCM 17463 / KCTC 5835 / LMG 30912 / VPI 0990</strain>
    </source>
</reference>
<dbReference type="EMBL" id="CP001107">
    <property type="protein sequence ID" value="ACR76312.1"/>
    <property type="molecule type" value="Genomic_DNA"/>
</dbReference>
<protein>
    <submittedName>
        <fullName evidence="1">Uncharacterized protein</fullName>
    </submittedName>
</protein>
<evidence type="ECO:0000313" key="2">
    <source>
        <dbReference type="Proteomes" id="UP000001477"/>
    </source>
</evidence>
<dbReference type="KEGG" id="ere:EUBREC_2581"/>
<dbReference type="HOGENOM" id="CLU_3043519_0_0_9"/>
<dbReference type="PaxDb" id="515619-EUBREC_2581"/>
<sequence length="54" mass="6020">MYIILTVSRQLHKSHNSIHNARPDNSGCELLLFFFSFSYGRPIGLHAQSSGLGT</sequence>
<organism evidence="1 2">
    <name type="scientific">Agathobacter rectalis (strain ATCC 33656 / DSM 3377 / JCM 17463 / KCTC 5835 / VPI 0990)</name>
    <name type="common">Eubacterium rectale</name>
    <dbReference type="NCBI Taxonomy" id="515619"/>
    <lineage>
        <taxon>Bacteria</taxon>
        <taxon>Bacillati</taxon>
        <taxon>Bacillota</taxon>
        <taxon>Clostridia</taxon>
        <taxon>Lachnospirales</taxon>
        <taxon>Lachnospiraceae</taxon>
        <taxon>Agathobacter</taxon>
    </lineage>
</organism>
<evidence type="ECO:0000313" key="1">
    <source>
        <dbReference type="EMBL" id="ACR76312.1"/>
    </source>
</evidence>
<accession>C4ZGA6</accession>
<gene>
    <name evidence="1" type="ordered locus">EUBREC_2581</name>
</gene>
<name>C4ZGA6_AGARV</name>
<dbReference type="STRING" id="515619.EUBREC_2581"/>
<dbReference type="Proteomes" id="UP000001477">
    <property type="component" value="Chromosome"/>
</dbReference>